<evidence type="ECO:0000256" key="1">
    <source>
        <dbReference type="ARBA" id="ARBA00010797"/>
    </source>
</evidence>
<dbReference type="PANTHER" id="PTHR15893">
    <property type="entry name" value="RIBOSOMAL PROTEIN L27"/>
    <property type="match status" value="1"/>
</dbReference>
<dbReference type="HAMAP" id="MF_00539">
    <property type="entry name" value="Ribosomal_bL27"/>
    <property type="match status" value="1"/>
</dbReference>
<keyword evidence="2 5" id="KW-0689">Ribosomal protein</keyword>
<dbReference type="Pfam" id="PF01016">
    <property type="entry name" value="Ribosomal_L27"/>
    <property type="match status" value="1"/>
</dbReference>
<dbReference type="Gene3D" id="2.40.50.100">
    <property type="match status" value="1"/>
</dbReference>
<sequence length="97" mass="10117">MAHKKGASSSSNGRDSNAKRLGVKRFGGQAVKAGEILVRQRGTKFHPGENVGRGGDDTLFALAAGKVRFSTKNNRRLVNIDEVALAAAPEAEVAASA</sequence>
<dbReference type="GO" id="GO:0005840">
    <property type="term" value="C:ribosome"/>
    <property type="evidence" value="ECO:0007669"/>
    <property type="project" value="UniProtKB-KW"/>
</dbReference>
<accession>A0ABN4DDU1</accession>
<reference evidence="7 8" key="1">
    <citation type="submission" date="2014-07" db="EMBL/GenBank/DDBJ databases">
        <title>Complete genome sequence of Corynebacterium atypicum DSM 44849: identifiction of the mycolic acid biosynthesis genes.</title>
        <authorList>
            <person name="Tippelt A."/>
            <person name="Mollmann S."/>
            <person name="Albersmeier A."/>
            <person name="Jaenicke S."/>
            <person name="Ruckert C."/>
            <person name="Tauch A."/>
        </authorList>
    </citation>
    <scope>NUCLEOTIDE SEQUENCE [LARGE SCALE GENOMIC DNA]</scope>
    <source>
        <strain evidence="7 8">R2070</strain>
    </source>
</reference>
<dbReference type="Proteomes" id="UP000028504">
    <property type="component" value="Chromosome"/>
</dbReference>
<evidence type="ECO:0000313" key="7">
    <source>
        <dbReference type="EMBL" id="AIG64548.1"/>
    </source>
</evidence>
<feature type="region of interest" description="Disordered" evidence="6">
    <location>
        <begin position="1"/>
        <end position="24"/>
    </location>
</feature>
<name>A0ABN4DDU1_9CORY</name>
<dbReference type="NCBIfam" id="TIGR00062">
    <property type="entry name" value="L27"/>
    <property type="match status" value="1"/>
</dbReference>
<protein>
    <recommendedName>
        <fullName evidence="4 5">Large ribosomal subunit protein bL27</fullName>
    </recommendedName>
</protein>
<keyword evidence="3 5" id="KW-0687">Ribonucleoprotein</keyword>
<dbReference type="EMBL" id="CP008944">
    <property type="protein sequence ID" value="AIG64548.1"/>
    <property type="molecule type" value="Genomic_DNA"/>
</dbReference>
<organism evidence="7 8">
    <name type="scientific">Corynebacterium atypicum</name>
    <dbReference type="NCBI Taxonomy" id="191610"/>
    <lineage>
        <taxon>Bacteria</taxon>
        <taxon>Bacillati</taxon>
        <taxon>Actinomycetota</taxon>
        <taxon>Actinomycetes</taxon>
        <taxon>Mycobacteriales</taxon>
        <taxon>Corynebacteriaceae</taxon>
        <taxon>Corynebacterium</taxon>
    </lineage>
</organism>
<proteinExistence type="inferred from homology"/>
<dbReference type="PROSITE" id="PS00831">
    <property type="entry name" value="RIBOSOMAL_L27"/>
    <property type="match status" value="1"/>
</dbReference>
<comment type="similarity">
    <text evidence="1 5">Belongs to the bacterial ribosomal protein bL27 family.</text>
</comment>
<dbReference type="PRINTS" id="PR00063">
    <property type="entry name" value="RIBOSOMALL27"/>
</dbReference>
<dbReference type="InterPro" id="IPR001684">
    <property type="entry name" value="Ribosomal_bL27"/>
</dbReference>
<evidence type="ECO:0000256" key="4">
    <source>
        <dbReference type="ARBA" id="ARBA00035175"/>
    </source>
</evidence>
<dbReference type="PANTHER" id="PTHR15893:SF0">
    <property type="entry name" value="LARGE RIBOSOMAL SUBUNIT PROTEIN BL27M"/>
    <property type="match status" value="1"/>
</dbReference>
<gene>
    <name evidence="5" type="primary">rpmA</name>
    <name evidence="7" type="ORF">CATYP_08090</name>
</gene>
<dbReference type="InterPro" id="IPR018261">
    <property type="entry name" value="Ribosomal_bL27_CS"/>
</dbReference>
<keyword evidence="8" id="KW-1185">Reference proteome</keyword>
<evidence type="ECO:0000256" key="3">
    <source>
        <dbReference type="ARBA" id="ARBA00023274"/>
    </source>
</evidence>
<dbReference type="RefSeq" id="WP_038606406.1">
    <property type="nucleotide sequence ID" value="NZ_CP008944.1"/>
</dbReference>
<evidence type="ECO:0000313" key="8">
    <source>
        <dbReference type="Proteomes" id="UP000028504"/>
    </source>
</evidence>
<evidence type="ECO:0000256" key="6">
    <source>
        <dbReference type="SAM" id="MobiDB-lite"/>
    </source>
</evidence>
<dbReference type="SUPFAM" id="SSF110324">
    <property type="entry name" value="Ribosomal L27 protein-like"/>
    <property type="match status" value="1"/>
</dbReference>
<evidence type="ECO:0000256" key="2">
    <source>
        <dbReference type="ARBA" id="ARBA00022980"/>
    </source>
</evidence>
<evidence type="ECO:0000256" key="5">
    <source>
        <dbReference type="HAMAP-Rule" id="MF_00539"/>
    </source>
</evidence>